<dbReference type="SUPFAM" id="SSF56935">
    <property type="entry name" value="Porins"/>
    <property type="match status" value="1"/>
</dbReference>
<evidence type="ECO:0000256" key="1">
    <source>
        <dbReference type="ARBA" id="ARBA00004571"/>
    </source>
</evidence>
<comment type="similarity">
    <text evidence="8 9">Belongs to the TonB-dependent receptor family.</text>
</comment>
<evidence type="ECO:0000256" key="6">
    <source>
        <dbReference type="ARBA" id="ARBA00023136"/>
    </source>
</evidence>
<sequence>MGFCFISIGQTYQVKVQDGGGNPIKGTEVFIEEIDKTFYSNAQGSFTITGLTPGTYTVLAFSMAYQIFQEPVIFDPSKTITITLEPLGEELNEVIITQQRQKLFSLRRLKPVEGTAIYAGKKSEVVLLENIVGNIAANNPRQIYNQVVGLNIYEDCNAGLQLNIGGRGLNPNRSANFNIRQNGYDISADVLGYPESYYSPPPEALEEIQIVRGAASLQYGTQFGGLINFKFKEPDPTKEIELVTRQSIGSFGLFTSFNSLGGKVGDLSYYTYFSYKNGECFRCNSGFDSKNIFASLAYDFSKKTKLKLETTYMNYLAQQPGGISDAQFYEDPSFTNRARNWFKVDWLLYALQLEHIFSQQTKASLQFFGLDASRSAVGFRENRVNTVDDPNEQRELLVDNFVNWGAEARVITKYALKEIPATLLVGTKFYQTNNDQRQGPGSASAEPDFNFATEEFPNYPRQANFDFPNTNLAFFGENIFELSEKFSITPGFRFEYIKTESEGSFKNIVVDLAGNVLLNEEIDDSRSFERNFILLGLGFSYKPTSAVEFYANVSENYRSVTFSDIRITNPNFVIDENIEDESGYTADIGVRGKYENLFSYDVSAFGLFYNGRIGEIQREETRIDVNGNEIGTGRLIRFRSNIGDAFIYGFESLIDWNVKNTLLSNTPNLRLNLFNNLALTRSDYTSSDSNGVEDNRVEFIPQVNLKSGLNFGYKNFLGSLQYTYISEQFTDATNAPQDVNDSQSGIIGSIPAYDIMDLSFSYTYKKWRIETGINNLLDEVYFTRRATGYPGPGIIPSEPRTYYLTLQLTL</sequence>
<evidence type="ECO:0000256" key="2">
    <source>
        <dbReference type="ARBA" id="ARBA00022448"/>
    </source>
</evidence>
<dbReference type="Gene3D" id="2.40.170.20">
    <property type="entry name" value="TonB-dependent receptor, beta-barrel domain"/>
    <property type="match status" value="1"/>
</dbReference>
<keyword evidence="12" id="KW-0675">Receptor</keyword>
<keyword evidence="5 9" id="KW-0798">TonB box</keyword>
<dbReference type="Gene3D" id="2.170.130.10">
    <property type="entry name" value="TonB-dependent receptor, plug domain"/>
    <property type="match status" value="1"/>
</dbReference>
<evidence type="ECO:0000256" key="5">
    <source>
        <dbReference type="ARBA" id="ARBA00023077"/>
    </source>
</evidence>
<keyword evidence="13" id="KW-1185">Reference proteome</keyword>
<feature type="domain" description="TonB-dependent receptor plug" evidence="11">
    <location>
        <begin position="135"/>
        <end position="222"/>
    </location>
</feature>
<keyword evidence="6 8" id="KW-0472">Membrane</keyword>
<dbReference type="InterPro" id="IPR039426">
    <property type="entry name" value="TonB-dep_rcpt-like"/>
</dbReference>
<evidence type="ECO:0000256" key="4">
    <source>
        <dbReference type="ARBA" id="ARBA00022692"/>
    </source>
</evidence>
<keyword evidence="3 8" id="KW-1134">Transmembrane beta strand</keyword>
<dbReference type="EMBL" id="BAAAFG010000016">
    <property type="protein sequence ID" value="GAA0873064.1"/>
    <property type="molecule type" value="Genomic_DNA"/>
</dbReference>
<evidence type="ECO:0000256" key="3">
    <source>
        <dbReference type="ARBA" id="ARBA00022452"/>
    </source>
</evidence>
<reference evidence="12 13" key="1">
    <citation type="journal article" date="2019" name="Int. J. Syst. Evol. Microbiol.">
        <title>The Global Catalogue of Microorganisms (GCM) 10K type strain sequencing project: providing services to taxonomists for standard genome sequencing and annotation.</title>
        <authorList>
            <consortium name="The Broad Institute Genomics Platform"/>
            <consortium name="The Broad Institute Genome Sequencing Center for Infectious Disease"/>
            <person name="Wu L."/>
            <person name="Ma J."/>
        </authorList>
    </citation>
    <scope>NUCLEOTIDE SEQUENCE [LARGE SCALE GENOMIC DNA]</scope>
    <source>
        <strain evidence="12 13">JCM 16082</strain>
    </source>
</reference>
<dbReference type="PROSITE" id="PS52016">
    <property type="entry name" value="TONB_DEPENDENT_REC_3"/>
    <property type="match status" value="1"/>
</dbReference>
<comment type="subcellular location">
    <subcellularLocation>
        <location evidence="1 8">Cell outer membrane</location>
        <topology evidence="1 8">Multi-pass membrane protein</topology>
    </subcellularLocation>
</comment>
<dbReference type="InterPro" id="IPR012910">
    <property type="entry name" value="Plug_dom"/>
</dbReference>
<evidence type="ECO:0000259" key="10">
    <source>
        <dbReference type="Pfam" id="PF00593"/>
    </source>
</evidence>
<dbReference type="InterPro" id="IPR008969">
    <property type="entry name" value="CarboxyPept-like_regulatory"/>
</dbReference>
<dbReference type="InterPro" id="IPR000531">
    <property type="entry name" value="Beta-barrel_TonB"/>
</dbReference>
<gene>
    <name evidence="12" type="ORF">GCM10009117_22110</name>
</gene>
<accession>A0ABN1MJD1</accession>
<organism evidence="12 13">
    <name type="scientific">Gangjinia marincola</name>
    <dbReference type="NCBI Taxonomy" id="578463"/>
    <lineage>
        <taxon>Bacteria</taxon>
        <taxon>Pseudomonadati</taxon>
        <taxon>Bacteroidota</taxon>
        <taxon>Flavobacteriia</taxon>
        <taxon>Flavobacteriales</taxon>
        <taxon>Flavobacteriaceae</taxon>
        <taxon>Gangjinia</taxon>
    </lineage>
</organism>
<keyword evidence="4 8" id="KW-0812">Transmembrane</keyword>
<evidence type="ECO:0000256" key="7">
    <source>
        <dbReference type="ARBA" id="ARBA00023237"/>
    </source>
</evidence>
<evidence type="ECO:0000313" key="13">
    <source>
        <dbReference type="Proteomes" id="UP001500507"/>
    </source>
</evidence>
<protein>
    <submittedName>
        <fullName evidence="12">TonB-dependent receptor</fullName>
    </submittedName>
</protein>
<dbReference type="InterPro" id="IPR036942">
    <property type="entry name" value="Beta-barrel_TonB_sf"/>
</dbReference>
<keyword evidence="7 8" id="KW-0998">Cell outer membrane</keyword>
<evidence type="ECO:0000256" key="8">
    <source>
        <dbReference type="PROSITE-ProRule" id="PRU01360"/>
    </source>
</evidence>
<dbReference type="Pfam" id="PF13715">
    <property type="entry name" value="CarbopepD_reg_2"/>
    <property type="match status" value="1"/>
</dbReference>
<evidence type="ECO:0000256" key="9">
    <source>
        <dbReference type="RuleBase" id="RU003357"/>
    </source>
</evidence>
<dbReference type="Pfam" id="PF00593">
    <property type="entry name" value="TonB_dep_Rec_b-barrel"/>
    <property type="match status" value="1"/>
</dbReference>
<dbReference type="Gene3D" id="2.60.40.1120">
    <property type="entry name" value="Carboxypeptidase-like, regulatory domain"/>
    <property type="match status" value="1"/>
</dbReference>
<proteinExistence type="inferred from homology"/>
<dbReference type="InterPro" id="IPR037066">
    <property type="entry name" value="Plug_dom_sf"/>
</dbReference>
<dbReference type="PANTHER" id="PTHR30442">
    <property type="entry name" value="IRON III DICITRATE TRANSPORT PROTEIN FECA"/>
    <property type="match status" value="1"/>
</dbReference>
<evidence type="ECO:0000313" key="12">
    <source>
        <dbReference type="EMBL" id="GAA0873064.1"/>
    </source>
</evidence>
<keyword evidence="2 8" id="KW-0813">Transport</keyword>
<dbReference type="SUPFAM" id="SSF49464">
    <property type="entry name" value="Carboxypeptidase regulatory domain-like"/>
    <property type="match status" value="1"/>
</dbReference>
<name>A0ABN1MJD1_9FLAO</name>
<dbReference type="Pfam" id="PF07715">
    <property type="entry name" value="Plug"/>
    <property type="match status" value="1"/>
</dbReference>
<feature type="domain" description="TonB-dependent receptor-like beta-barrel" evidence="10">
    <location>
        <begin position="303"/>
        <end position="776"/>
    </location>
</feature>
<comment type="caution">
    <text evidence="12">The sequence shown here is derived from an EMBL/GenBank/DDBJ whole genome shotgun (WGS) entry which is preliminary data.</text>
</comment>
<dbReference type="Proteomes" id="UP001500507">
    <property type="component" value="Unassembled WGS sequence"/>
</dbReference>
<dbReference type="PANTHER" id="PTHR30442:SF0">
    <property type="entry name" value="FE(3+) DICITRATE TRANSPORT PROTEIN FECA"/>
    <property type="match status" value="1"/>
</dbReference>
<evidence type="ECO:0000259" key="11">
    <source>
        <dbReference type="Pfam" id="PF07715"/>
    </source>
</evidence>